<name>A0ABM8N8W1_9BURK</name>
<dbReference type="PANTHER" id="PTHR30589">
    <property type="entry name" value="PROLIPOPROTEIN DIACYLGLYCERYL TRANSFERASE"/>
    <property type="match status" value="1"/>
</dbReference>
<dbReference type="PANTHER" id="PTHR30589:SF0">
    <property type="entry name" value="PHOSPHATIDYLGLYCEROL--PROLIPOPROTEIN DIACYLGLYCERYL TRANSFERASE"/>
    <property type="match status" value="1"/>
</dbReference>
<dbReference type="EMBL" id="CAJHCQ010000001">
    <property type="protein sequence ID" value="CAD6508818.1"/>
    <property type="molecule type" value="Genomic_DNA"/>
</dbReference>
<evidence type="ECO:0000256" key="7">
    <source>
        <dbReference type="HAMAP-Rule" id="MF_01147"/>
    </source>
</evidence>
<reference evidence="8 9" key="1">
    <citation type="submission" date="2020-10" db="EMBL/GenBank/DDBJ databases">
        <authorList>
            <person name="Peeters C."/>
        </authorList>
    </citation>
    <scope>NUCLEOTIDE SEQUENCE [LARGE SCALE GENOMIC DNA]</scope>
    <source>
        <strain evidence="8 9">LMG 27952</strain>
    </source>
</reference>
<comment type="pathway">
    <text evidence="7">Protein modification; lipoprotein biosynthesis (diacylglyceryl transfer).</text>
</comment>
<feature type="transmembrane region" description="Helical" evidence="7">
    <location>
        <begin position="64"/>
        <end position="84"/>
    </location>
</feature>
<feature type="transmembrane region" description="Helical" evidence="7">
    <location>
        <begin position="251"/>
        <end position="268"/>
    </location>
</feature>
<dbReference type="Proteomes" id="UP000656319">
    <property type="component" value="Unassembled WGS sequence"/>
</dbReference>
<keyword evidence="9" id="KW-1185">Reference proteome</keyword>
<feature type="transmembrane region" description="Helical" evidence="7">
    <location>
        <begin position="174"/>
        <end position="192"/>
    </location>
</feature>
<comment type="subcellular location">
    <subcellularLocation>
        <location evidence="7">Cell membrane</location>
        <topology evidence="7">Multi-pass membrane protein</topology>
    </subcellularLocation>
</comment>
<evidence type="ECO:0000256" key="4">
    <source>
        <dbReference type="ARBA" id="ARBA00022692"/>
    </source>
</evidence>
<evidence type="ECO:0000313" key="9">
    <source>
        <dbReference type="Proteomes" id="UP000656319"/>
    </source>
</evidence>
<keyword evidence="5 7" id="KW-1133">Transmembrane helix</keyword>
<keyword evidence="6 7" id="KW-0472">Membrane</keyword>
<evidence type="ECO:0000256" key="6">
    <source>
        <dbReference type="ARBA" id="ARBA00023136"/>
    </source>
</evidence>
<feature type="transmembrane region" description="Helical" evidence="7">
    <location>
        <begin position="313"/>
        <end position="332"/>
    </location>
</feature>
<keyword evidence="2 7" id="KW-1003">Cell membrane</keyword>
<keyword evidence="4 7" id="KW-0812">Transmembrane</keyword>
<dbReference type="GO" id="GO:0008961">
    <property type="term" value="F:phosphatidylglycerol-prolipoprotein diacylglyceryl transferase activity"/>
    <property type="evidence" value="ECO:0007669"/>
    <property type="project" value="UniProtKB-EC"/>
</dbReference>
<evidence type="ECO:0000256" key="3">
    <source>
        <dbReference type="ARBA" id="ARBA00022679"/>
    </source>
</evidence>
<dbReference type="PROSITE" id="PS01311">
    <property type="entry name" value="LGT"/>
    <property type="match status" value="1"/>
</dbReference>
<comment type="caution">
    <text evidence="8">The sequence shown here is derived from an EMBL/GenBank/DDBJ whole genome shotgun (WGS) entry which is preliminary data.</text>
</comment>
<evidence type="ECO:0000256" key="5">
    <source>
        <dbReference type="ARBA" id="ARBA00022989"/>
    </source>
</evidence>
<gene>
    <name evidence="7 8" type="primary">lgt</name>
    <name evidence="8" type="ORF">LMG27952_00219</name>
</gene>
<comment type="similarity">
    <text evidence="1 7">Belongs to the Lgt family.</text>
</comment>
<feature type="transmembrane region" description="Helical" evidence="7">
    <location>
        <begin position="105"/>
        <end position="124"/>
    </location>
</feature>
<sequence>MSRHDTLAANLAALQTSNALGLLGKWRATAYNPISTDIADKTSSTMLIHPNFDPVAIHLGPLAVRWYGLMYLVGFILAIVIGRLRLRLPYVAAQGWTAKDIDDMLFYGVLGTILGGRLGYVLFYKASWYFAHPLDIFKVWEGGMSFHGGFLGVTFAMVLFAWQRGRTWLQVTDFVAPMVPTGLAFGRLGNFINGELWGRVTSPDSPWAMLFPGAANDDAAWLAVHPQLAAQWHLNDVFAQYHLLPRHPSELYEIALEGIALFIVLILFARKPRPVGAISAMFLIGYGLARFTVEFAREPDDFLGLLALGLSMGQWLSLPMIIVGIGLMAWAYRRAKRSKNGNDGAQVAGAKS</sequence>
<organism evidence="8 9">
    <name type="scientific">Paraburkholderia hiiakae</name>
    <dbReference type="NCBI Taxonomy" id="1081782"/>
    <lineage>
        <taxon>Bacteria</taxon>
        <taxon>Pseudomonadati</taxon>
        <taxon>Pseudomonadota</taxon>
        <taxon>Betaproteobacteria</taxon>
        <taxon>Burkholderiales</taxon>
        <taxon>Burkholderiaceae</taxon>
        <taxon>Paraburkholderia</taxon>
    </lineage>
</organism>
<evidence type="ECO:0000256" key="2">
    <source>
        <dbReference type="ARBA" id="ARBA00022475"/>
    </source>
</evidence>
<dbReference type="NCBIfam" id="TIGR00544">
    <property type="entry name" value="lgt"/>
    <property type="match status" value="1"/>
</dbReference>
<dbReference type="HAMAP" id="MF_01147">
    <property type="entry name" value="Lgt"/>
    <property type="match status" value="1"/>
</dbReference>
<feature type="binding site" evidence="7">
    <location>
        <position position="187"/>
    </location>
    <ligand>
        <name>a 1,2-diacyl-sn-glycero-3-phospho-(1'-sn-glycerol)</name>
        <dbReference type="ChEBI" id="CHEBI:64716"/>
    </ligand>
</feature>
<proteinExistence type="inferred from homology"/>
<protein>
    <recommendedName>
        <fullName evidence="7">Phosphatidylglycerol--prolipoprotein diacylglyceryl transferase</fullName>
        <ecNumber evidence="7">2.5.1.145</ecNumber>
    </recommendedName>
</protein>
<dbReference type="InterPro" id="IPR001640">
    <property type="entry name" value="Lgt"/>
</dbReference>
<dbReference type="EC" id="2.5.1.145" evidence="7"/>
<accession>A0ABM8N8W1</accession>
<evidence type="ECO:0000256" key="1">
    <source>
        <dbReference type="ARBA" id="ARBA00007150"/>
    </source>
</evidence>
<evidence type="ECO:0000313" key="8">
    <source>
        <dbReference type="EMBL" id="CAD6508818.1"/>
    </source>
</evidence>
<feature type="transmembrane region" description="Helical" evidence="7">
    <location>
        <begin position="275"/>
        <end position="293"/>
    </location>
</feature>
<comment type="function">
    <text evidence="7">Catalyzes the transfer of the diacylglyceryl group from phosphatidylglycerol to the sulfhydryl group of the N-terminal cysteine of a prolipoprotein, the first step in the formation of mature lipoproteins.</text>
</comment>
<comment type="catalytic activity">
    <reaction evidence="7">
        <text>L-cysteinyl-[prolipoprotein] + a 1,2-diacyl-sn-glycero-3-phospho-(1'-sn-glycerol) = an S-1,2-diacyl-sn-glyceryl-L-cysteinyl-[prolipoprotein] + sn-glycerol 1-phosphate + H(+)</text>
        <dbReference type="Rhea" id="RHEA:56712"/>
        <dbReference type="Rhea" id="RHEA-COMP:14679"/>
        <dbReference type="Rhea" id="RHEA-COMP:14680"/>
        <dbReference type="ChEBI" id="CHEBI:15378"/>
        <dbReference type="ChEBI" id="CHEBI:29950"/>
        <dbReference type="ChEBI" id="CHEBI:57685"/>
        <dbReference type="ChEBI" id="CHEBI:64716"/>
        <dbReference type="ChEBI" id="CHEBI:140658"/>
        <dbReference type="EC" id="2.5.1.145"/>
    </reaction>
</comment>
<keyword evidence="3 7" id="KW-0808">Transferase</keyword>
<dbReference type="Pfam" id="PF01790">
    <property type="entry name" value="LGT"/>
    <property type="match status" value="1"/>
</dbReference>
<feature type="transmembrane region" description="Helical" evidence="7">
    <location>
        <begin position="144"/>
        <end position="162"/>
    </location>
</feature>